<gene>
    <name evidence="2" type="ORF">SHKM778_54250</name>
</gene>
<reference evidence="2" key="1">
    <citation type="submission" date="2024-06" db="EMBL/GenBank/DDBJ databases">
        <authorList>
            <consortium name="consrtm"/>
            <person name="Uemura M."/>
            <person name="Terahara T."/>
        </authorList>
    </citation>
    <scope>NUCLEOTIDE SEQUENCE</scope>
    <source>
        <strain evidence="2">KM77-8</strain>
    </source>
</reference>
<feature type="region of interest" description="Disordered" evidence="1">
    <location>
        <begin position="82"/>
        <end position="104"/>
    </location>
</feature>
<sequence length="104" mass="10761">MKRSRYSCDALCCISHTVTVLRSASPGIKPQPLSSEADTQTRASRGRLTRVLFLSDGQGGPGVGGERGSGGCSVSWYGPMGRSSGRANGTSDASRPAVAWGTVE</sequence>
<name>A0AAT9HN96_9ACTN</name>
<proteinExistence type="predicted"/>
<reference evidence="2" key="2">
    <citation type="submission" date="2024-07" db="EMBL/GenBank/DDBJ databases">
        <title>Streptomyces haneummycinica sp. nov., a new antibiotic-producing actinobacterium isolated from marine sediment.</title>
        <authorList>
            <person name="Uemura M."/>
            <person name="Hamada M."/>
            <person name="Hirano S."/>
            <person name="Kobayashi K."/>
            <person name="Ohshiro T."/>
            <person name="Kobayashi T."/>
            <person name="Terahara T."/>
        </authorList>
    </citation>
    <scope>NUCLEOTIDE SEQUENCE</scope>
    <source>
        <strain evidence="2">KM77-8</strain>
    </source>
</reference>
<dbReference type="EMBL" id="AP035768">
    <property type="protein sequence ID" value="BFO19037.1"/>
    <property type="molecule type" value="Genomic_DNA"/>
</dbReference>
<evidence type="ECO:0000313" key="2">
    <source>
        <dbReference type="EMBL" id="BFO19037.1"/>
    </source>
</evidence>
<feature type="compositionally biased region" description="Polar residues" evidence="1">
    <location>
        <begin position="32"/>
        <end position="43"/>
    </location>
</feature>
<accession>A0AAT9HN96</accession>
<protein>
    <submittedName>
        <fullName evidence="2">Uncharacterized protein</fullName>
    </submittedName>
</protein>
<feature type="region of interest" description="Disordered" evidence="1">
    <location>
        <begin position="24"/>
        <end position="45"/>
    </location>
</feature>
<dbReference type="AlphaFoldDB" id="A0AAT9HN96"/>
<evidence type="ECO:0000256" key="1">
    <source>
        <dbReference type="SAM" id="MobiDB-lite"/>
    </source>
</evidence>
<organism evidence="2">
    <name type="scientific">Streptomyces haneummycinicus</name>
    <dbReference type="NCBI Taxonomy" id="3074435"/>
    <lineage>
        <taxon>Bacteria</taxon>
        <taxon>Bacillati</taxon>
        <taxon>Actinomycetota</taxon>
        <taxon>Actinomycetes</taxon>
        <taxon>Kitasatosporales</taxon>
        <taxon>Streptomycetaceae</taxon>
        <taxon>Streptomyces</taxon>
    </lineage>
</organism>